<organism evidence="3">
    <name type="scientific">Hexamita inflata</name>
    <dbReference type="NCBI Taxonomy" id="28002"/>
    <lineage>
        <taxon>Eukaryota</taxon>
        <taxon>Metamonada</taxon>
        <taxon>Diplomonadida</taxon>
        <taxon>Hexamitidae</taxon>
        <taxon>Hexamitinae</taxon>
        <taxon>Hexamita</taxon>
    </lineage>
</organism>
<accession>A0AA86R4M9</accession>
<protein>
    <submittedName>
        <fullName evidence="3">Alkaline phosphatase</fullName>
    </submittedName>
    <submittedName>
        <fullName evidence="4">Alkaline_phosphatase</fullName>
    </submittedName>
</protein>
<dbReference type="GO" id="GO:0016787">
    <property type="term" value="F:hydrolase activity"/>
    <property type="evidence" value="ECO:0007669"/>
    <property type="project" value="InterPro"/>
</dbReference>
<keyword evidence="1" id="KW-1133">Transmembrane helix</keyword>
<sequence length="476" mass="53787">MFNNNQILTETQIYQAQENQKIDEQHTKIPTWYKIVKGCTIICILAFITGHSIITGYYCNSRVMYYGMLQYAYVNSAKIFICLAFLVISLIVTKRATKPSSSAKSRNTTLIADLVANLVFIALLTADLVIFMKQFDNIDYGPLTIINGNQTQIHWYTKAKTSSMVQVGGDVYSDPAASHYHNVLVNGTNFNFAIEGFDQSFSYALPQETKKFIVMTDIHGHDEYLTAMDQDYDFGLFAGDYSYGGMAFEFSKTFKRAYQKPLILAVGNHDSVGQIDSLVTRPRNFYQSVNGVGFYVIYILNDDSLWSAQRVNHDRVDEALDFINQNAHLSENDSHVFIVSHRAVYSAGENGSDAYFTTQFEEFMTTTQLKNIRGVLSGHDHVFSAFKKDNVMYLVAGSGGGPLDGMMDMGARSWETEEISGPLPEKDSSMMGYQHHLESFVTYTRTEVNIEQGKIVYQVRDLTTMEVKTTFEQVIQ</sequence>
<feature type="transmembrane region" description="Helical" evidence="1">
    <location>
        <begin position="70"/>
        <end position="93"/>
    </location>
</feature>
<comment type="caution">
    <text evidence="3">The sequence shown here is derived from an EMBL/GenBank/DDBJ whole genome shotgun (WGS) entry which is preliminary data.</text>
</comment>
<reference evidence="3" key="1">
    <citation type="submission" date="2023-06" db="EMBL/GenBank/DDBJ databases">
        <authorList>
            <person name="Kurt Z."/>
        </authorList>
    </citation>
    <scope>NUCLEOTIDE SEQUENCE</scope>
</reference>
<evidence type="ECO:0000313" key="5">
    <source>
        <dbReference type="Proteomes" id="UP001642409"/>
    </source>
</evidence>
<evidence type="ECO:0000313" key="4">
    <source>
        <dbReference type="EMBL" id="CAL6109135.1"/>
    </source>
</evidence>
<dbReference type="EMBL" id="CAXDID020000663">
    <property type="protein sequence ID" value="CAL6109135.1"/>
    <property type="molecule type" value="Genomic_DNA"/>
</dbReference>
<feature type="transmembrane region" description="Helical" evidence="1">
    <location>
        <begin position="114"/>
        <end position="132"/>
    </location>
</feature>
<dbReference type="Gene3D" id="3.60.21.10">
    <property type="match status" value="1"/>
</dbReference>
<keyword evidence="5" id="KW-1185">Reference proteome</keyword>
<feature type="transmembrane region" description="Helical" evidence="1">
    <location>
        <begin position="35"/>
        <end position="58"/>
    </location>
</feature>
<dbReference type="SUPFAM" id="SSF56300">
    <property type="entry name" value="Metallo-dependent phosphatases"/>
    <property type="match status" value="1"/>
</dbReference>
<evidence type="ECO:0000256" key="1">
    <source>
        <dbReference type="SAM" id="Phobius"/>
    </source>
</evidence>
<evidence type="ECO:0000259" key="2">
    <source>
        <dbReference type="Pfam" id="PF00149"/>
    </source>
</evidence>
<reference evidence="4 5" key="2">
    <citation type="submission" date="2024-07" db="EMBL/GenBank/DDBJ databases">
        <authorList>
            <person name="Akdeniz Z."/>
        </authorList>
    </citation>
    <scope>NUCLEOTIDE SEQUENCE [LARGE SCALE GENOMIC DNA]</scope>
</reference>
<keyword evidence="1" id="KW-0812">Transmembrane</keyword>
<proteinExistence type="predicted"/>
<evidence type="ECO:0000313" key="3">
    <source>
        <dbReference type="EMBL" id="CAI9971491.1"/>
    </source>
</evidence>
<dbReference type="InterPro" id="IPR029052">
    <property type="entry name" value="Metallo-depent_PP-like"/>
</dbReference>
<gene>
    <name evidence="3" type="ORF">HINF_LOCUS59136</name>
    <name evidence="4" type="ORF">HINF_LOCUS75299</name>
</gene>
<dbReference type="InterPro" id="IPR004843">
    <property type="entry name" value="Calcineurin-like_PHP"/>
</dbReference>
<keyword evidence="1" id="KW-0472">Membrane</keyword>
<dbReference type="EMBL" id="CATOUU010001091">
    <property type="protein sequence ID" value="CAI9971491.1"/>
    <property type="molecule type" value="Genomic_DNA"/>
</dbReference>
<dbReference type="Proteomes" id="UP001642409">
    <property type="component" value="Unassembled WGS sequence"/>
</dbReference>
<dbReference type="Pfam" id="PF00149">
    <property type="entry name" value="Metallophos"/>
    <property type="match status" value="1"/>
</dbReference>
<dbReference type="AlphaFoldDB" id="A0AA86R4M9"/>
<name>A0AA86R4M9_9EUKA</name>
<feature type="domain" description="Calcineurin-like phosphoesterase" evidence="2">
    <location>
        <begin position="211"/>
        <end position="382"/>
    </location>
</feature>